<evidence type="ECO:0000313" key="1">
    <source>
        <dbReference type="EMBL" id="KAG0562099.1"/>
    </source>
</evidence>
<name>A0A8T0GUR8_CERPU</name>
<keyword evidence="2" id="KW-1185">Reference proteome</keyword>
<dbReference type="EMBL" id="CM026430">
    <property type="protein sequence ID" value="KAG0562100.1"/>
    <property type="molecule type" value="Genomic_DNA"/>
</dbReference>
<gene>
    <name evidence="1" type="ORF">KC19_9G118300</name>
</gene>
<evidence type="ECO:0000313" key="2">
    <source>
        <dbReference type="Proteomes" id="UP000822688"/>
    </source>
</evidence>
<comment type="caution">
    <text evidence="1">The sequence shown here is derived from an EMBL/GenBank/DDBJ whole genome shotgun (WGS) entry which is preliminary data.</text>
</comment>
<reference evidence="1" key="1">
    <citation type="submission" date="2020-06" db="EMBL/GenBank/DDBJ databases">
        <title>WGS assembly of Ceratodon purpureus strain R40.</title>
        <authorList>
            <person name="Carey S.B."/>
            <person name="Jenkins J."/>
            <person name="Shu S."/>
            <person name="Lovell J.T."/>
            <person name="Sreedasyam A."/>
            <person name="Maumus F."/>
            <person name="Tiley G.P."/>
            <person name="Fernandez-Pozo N."/>
            <person name="Barry K."/>
            <person name="Chen C."/>
            <person name="Wang M."/>
            <person name="Lipzen A."/>
            <person name="Daum C."/>
            <person name="Saski C.A."/>
            <person name="Payton A.C."/>
            <person name="Mcbreen J.C."/>
            <person name="Conrad R.E."/>
            <person name="Kollar L.M."/>
            <person name="Olsson S."/>
            <person name="Huttunen S."/>
            <person name="Landis J.B."/>
            <person name="Wickett N.J."/>
            <person name="Johnson M.G."/>
            <person name="Rensing S.A."/>
            <person name="Grimwood J."/>
            <person name="Schmutz J."/>
            <person name="Mcdaniel S.F."/>
        </authorList>
    </citation>
    <scope>NUCLEOTIDE SEQUENCE</scope>
    <source>
        <strain evidence="1">R40</strain>
    </source>
</reference>
<dbReference type="Proteomes" id="UP000822688">
    <property type="component" value="Chromosome 9"/>
</dbReference>
<dbReference type="AlphaFoldDB" id="A0A8T0GUR8"/>
<protein>
    <submittedName>
        <fullName evidence="1">Uncharacterized protein</fullName>
    </submittedName>
</protein>
<dbReference type="EMBL" id="CM026430">
    <property type="protein sequence ID" value="KAG0562099.1"/>
    <property type="molecule type" value="Genomic_DNA"/>
</dbReference>
<sequence>MGDWTRSGTTGNLRNPKVVVVPTCVQSAVLLRTRIFTNNCNSAPAITRLISSMRNMCSKLRQCRYLAISLILVFDRDIHLQISETLQSTIDRCRQVTKLSPKPKYINPC</sequence>
<organism evidence="1 2">
    <name type="scientific">Ceratodon purpureus</name>
    <name type="common">Fire moss</name>
    <name type="synonym">Dicranum purpureum</name>
    <dbReference type="NCBI Taxonomy" id="3225"/>
    <lineage>
        <taxon>Eukaryota</taxon>
        <taxon>Viridiplantae</taxon>
        <taxon>Streptophyta</taxon>
        <taxon>Embryophyta</taxon>
        <taxon>Bryophyta</taxon>
        <taxon>Bryophytina</taxon>
        <taxon>Bryopsida</taxon>
        <taxon>Dicranidae</taxon>
        <taxon>Pseudoditrichales</taxon>
        <taxon>Ditrichaceae</taxon>
        <taxon>Ceratodon</taxon>
    </lineage>
</organism>
<accession>A0A8T0GUR8</accession>
<proteinExistence type="predicted"/>